<name>A0ABU4IZB1_9VIBR</name>
<sequence>MLSIGLSGQALYSHPAYKEWRKEARRFQQQMKGVLSEIGKPGYIKNVQAERINSYLNVSKK</sequence>
<keyword evidence="2" id="KW-1185">Reference proteome</keyword>
<protein>
    <submittedName>
        <fullName evidence="1">Uncharacterized protein</fullName>
    </submittedName>
</protein>
<evidence type="ECO:0000313" key="1">
    <source>
        <dbReference type="EMBL" id="MDW6094736.1"/>
    </source>
</evidence>
<reference evidence="1 2" key="1">
    <citation type="submission" date="2023-11" db="EMBL/GenBank/DDBJ databases">
        <title>Plant-associative lifestyle of Vibrio porteresiae and its evolutionary dynamics.</title>
        <authorList>
            <person name="Rameshkumar N."/>
            <person name="Kirti K."/>
        </authorList>
    </citation>
    <scope>NUCLEOTIDE SEQUENCE [LARGE SCALE GENOMIC DNA]</scope>
    <source>
        <strain evidence="1 2">MSSRF7</strain>
    </source>
</reference>
<comment type="caution">
    <text evidence="1">The sequence shown here is derived from an EMBL/GenBank/DDBJ whole genome shotgun (WGS) entry which is preliminary data.</text>
</comment>
<dbReference type="EMBL" id="JAWRCP010000002">
    <property type="protein sequence ID" value="MDW6094736.1"/>
    <property type="molecule type" value="Genomic_DNA"/>
</dbReference>
<evidence type="ECO:0000313" key="2">
    <source>
        <dbReference type="Proteomes" id="UP001279860"/>
    </source>
</evidence>
<organism evidence="1 2">
    <name type="scientific">Vibrio rhizosphaerae</name>
    <dbReference type="NCBI Taxonomy" id="398736"/>
    <lineage>
        <taxon>Bacteria</taxon>
        <taxon>Pseudomonadati</taxon>
        <taxon>Pseudomonadota</taxon>
        <taxon>Gammaproteobacteria</taxon>
        <taxon>Vibrionales</taxon>
        <taxon>Vibrionaceae</taxon>
        <taxon>Vibrio</taxon>
    </lineage>
</organism>
<dbReference type="Proteomes" id="UP001279860">
    <property type="component" value="Unassembled WGS sequence"/>
</dbReference>
<gene>
    <name evidence="1" type="ORF">SBX64_19515</name>
</gene>
<dbReference type="RefSeq" id="WP_157634826.1">
    <property type="nucleotide sequence ID" value="NZ_AP024904.1"/>
</dbReference>
<accession>A0ABU4IZB1</accession>
<proteinExistence type="predicted"/>